<keyword evidence="4" id="KW-1185">Reference proteome</keyword>
<name>A0A0R1QDB6_9LACO</name>
<dbReference type="PROSITE" id="PS50943">
    <property type="entry name" value="HTH_CROC1"/>
    <property type="match status" value="1"/>
</dbReference>
<dbReference type="Pfam" id="PF01381">
    <property type="entry name" value="HTH_3"/>
    <property type="match status" value="1"/>
</dbReference>
<dbReference type="InterPro" id="IPR001387">
    <property type="entry name" value="Cro/C1-type_HTH"/>
</dbReference>
<evidence type="ECO:0000313" key="4">
    <source>
        <dbReference type="Proteomes" id="UP000051790"/>
    </source>
</evidence>
<gene>
    <name evidence="3" type="ORF">FD01_GL001848</name>
</gene>
<dbReference type="PATRIC" id="fig|1423769.4.peg.1981"/>
<dbReference type="PANTHER" id="PTHR46558">
    <property type="entry name" value="TRACRIPTIONAL REGULATORY PROTEIN-RELATED-RELATED"/>
    <property type="match status" value="1"/>
</dbReference>
<dbReference type="OrthoDB" id="9805856at2"/>
<evidence type="ECO:0000256" key="1">
    <source>
        <dbReference type="ARBA" id="ARBA00023125"/>
    </source>
</evidence>
<dbReference type="PANTHER" id="PTHR46558:SF13">
    <property type="entry name" value="HTH-TYPE TRANSCRIPTIONAL REGULATOR IMMR"/>
    <property type="match status" value="1"/>
</dbReference>
<dbReference type="InterPro" id="IPR010982">
    <property type="entry name" value="Lambda_DNA-bd_dom_sf"/>
</dbReference>
<evidence type="ECO:0000259" key="2">
    <source>
        <dbReference type="PROSITE" id="PS50943"/>
    </source>
</evidence>
<dbReference type="EMBL" id="AZEU01000221">
    <property type="protein sequence ID" value="KRL42701.1"/>
    <property type="molecule type" value="Genomic_DNA"/>
</dbReference>
<evidence type="ECO:0000313" key="3">
    <source>
        <dbReference type="EMBL" id="KRL42701.1"/>
    </source>
</evidence>
<comment type="caution">
    <text evidence="3">The sequence shown here is derived from an EMBL/GenBank/DDBJ whole genome shotgun (WGS) entry which is preliminary data.</text>
</comment>
<proteinExistence type="predicted"/>
<dbReference type="SUPFAM" id="SSF47413">
    <property type="entry name" value="lambda repressor-like DNA-binding domains"/>
    <property type="match status" value="1"/>
</dbReference>
<dbReference type="AlphaFoldDB" id="A0A0R1QDB6"/>
<accession>A0A0R1QDB6</accession>
<protein>
    <recommendedName>
        <fullName evidence="2">HTH cro/C1-type domain-containing protein</fullName>
    </recommendedName>
</protein>
<dbReference type="Gene3D" id="1.10.260.40">
    <property type="entry name" value="lambda repressor-like DNA-binding domains"/>
    <property type="match status" value="1"/>
</dbReference>
<sequence length="252" mass="28501">MKIGAKLIAGRQQMGFTQQEVADKLFVTRQTVSQWENDQRKPDLEAVASLCRLLKLDARDLLDVHDNHDRTMNELLGMPAIADISHIIKVRPAYMTAIVDGVQYPQHIMPKWLNRITAGYQMFIGTAEFGGELTLKDEYGHLFYQDVPQRLTVALLSTVIFPSIGTVPIMETRYRTLITINHMNLLIPTPTAVPALLDWIQSHHVLLQDPMQLATHQHLDFKNLTADQFAKLAAGTPYEIVYQQSGGNMAPW</sequence>
<dbReference type="CDD" id="cd00093">
    <property type="entry name" value="HTH_XRE"/>
    <property type="match status" value="1"/>
</dbReference>
<keyword evidence="1" id="KW-0238">DNA-binding</keyword>
<dbReference type="GO" id="GO:0003677">
    <property type="term" value="F:DNA binding"/>
    <property type="evidence" value="ECO:0007669"/>
    <property type="project" value="UniProtKB-KW"/>
</dbReference>
<organism evidence="3 4">
    <name type="scientific">Lacticaseibacillus manihotivorans DSM 13343 = JCM 12514</name>
    <dbReference type="NCBI Taxonomy" id="1423769"/>
    <lineage>
        <taxon>Bacteria</taxon>
        <taxon>Bacillati</taxon>
        <taxon>Bacillota</taxon>
        <taxon>Bacilli</taxon>
        <taxon>Lactobacillales</taxon>
        <taxon>Lactobacillaceae</taxon>
        <taxon>Lacticaseibacillus</taxon>
    </lineage>
</organism>
<dbReference type="Proteomes" id="UP000051790">
    <property type="component" value="Unassembled WGS sequence"/>
</dbReference>
<reference evidence="3 4" key="1">
    <citation type="journal article" date="2015" name="Genome Announc.">
        <title>Expanding the biotechnology potential of lactobacilli through comparative genomics of 213 strains and associated genera.</title>
        <authorList>
            <person name="Sun Z."/>
            <person name="Harris H.M."/>
            <person name="McCann A."/>
            <person name="Guo C."/>
            <person name="Argimon S."/>
            <person name="Zhang W."/>
            <person name="Yang X."/>
            <person name="Jeffery I.B."/>
            <person name="Cooney J.C."/>
            <person name="Kagawa T.F."/>
            <person name="Liu W."/>
            <person name="Song Y."/>
            <person name="Salvetti E."/>
            <person name="Wrobel A."/>
            <person name="Rasinkangas P."/>
            <person name="Parkhill J."/>
            <person name="Rea M.C."/>
            <person name="O'Sullivan O."/>
            <person name="Ritari J."/>
            <person name="Douillard F.P."/>
            <person name="Paul Ross R."/>
            <person name="Yang R."/>
            <person name="Briner A.E."/>
            <person name="Felis G.E."/>
            <person name="de Vos W.M."/>
            <person name="Barrangou R."/>
            <person name="Klaenhammer T.R."/>
            <person name="Caufield P.W."/>
            <person name="Cui Y."/>
            <person name="Zhang H."/>
            <person name="O'Toole P.W."/>
        </authorList>
    </citation>
    <scope>NUCLEOTIDE SEQUENCE [LARGE SCALE GENOMIC DNA]</scope>
    <source>
        <strain evidence="3 4">DSM 13343</strain>
    </source>
</reference>
<dbReference type="RefSeq" id="WP_054720082.1">
    <property type="nucleotide sequence ID" value="NZ_AZEU01000221.1"/>
</dbReference>
<feature type="domain" description="HTH cro/C1-type" evidence="2">
    <location>
        <begin position="7"/>
        <end position="61"/>
    </location>
</feature>
<dbReference type="SMART" id="SM00530">
    <property type="entry name" value="HTH_XRE"/>
    <property type="match status" value="1"/>
</dbReference>